<accession>A0A131ZZU5</accession>
<comment type="subcellular location">
    <subcellularLocation>
        <location evidence="12">Endoplasmic reticulum membrane</location>
        <topology evidence="12">Multi-pass membrane protein</topology>
    </subcellularLocation>
    <subcellularLocation>
        <location evidence="2">Membrane</location>
        <topology evidence="2">Multi-pass membrane protein</topology>
    </subcellularLocation>
</comment>
<evidence type="ECO:0000256" key="9">
    <source>
        <dbReference type="ARBA" id="ARBA00022989"/>
    </source>
</evidence>
<evidence type="ECO:0000256" key="3">
    <source>
        <dbReference type="ARBA" id="ARBA00006592"/>
    </source>
</evidence>
<keyword evidence="7 12" id="KW-0949">S-adenosyl-L-methionine</keyword>
<dbReference type="Gene3D" id="2.30.30.30">
    <property type="match status" value="1"/>
</dbReference>
<evidence type="ECO:0000256" key="12">
    <source>
        <dbReference type="RuleBase" id="RU362022"/>
    </source>
</evidence>
<dbReference type="GO" id="GO:0032259">
    <property type="term" value="P:methylation"/>
    <property type="evidence" value="ECO:0007669"/>
    <property type="project" value="UniProtKB-KW"/>
</dbReference>
<feature type="domain" description="Large ribosomal subunit protein eL14" evidence="13">
    <location>
        <begin position="59"/>
        <end position="131"/>
    </location>
</feature>
<keyword evidence="6" id="KW-0808">Transferase</keyword>
<feature type="transmembrane region" description="Helical" evidence="12">
    <location>
        <begin position="168"/>
        <end position="188"/>
    </location>
</feature>
<dbReference type="EC" id="2.1.1.100" evidence="12"/>
<evidence type="ECO:0000256" key="10">
    <source>
        <dbReference type="ARBA" id="ARBA00023136"/>
    </source>
</evidence>
<dbReference type="Pfam" id="PF01929">
    <property type="entry name" value="Ribosomal_L14e"/>
    <property type="match status" value="1"/>
</dbReference>
<feature type="transmembrane region" description="Helical" evidence="12">
    <location>
        <begin position="135"/>
        <end position="156"/>
    </location>
</feature>
<evidence type="ECO:0000256" key="6">
    <source>
        <dbReference type="ARBA" id="ARBA00022679"/>
    </source>
</evidence>
<evidence type="ECO:0000313" key="15">
    <source>
        <dbReference type="Proteomes" id="UP000616769"/>
    </source>
</evidence>
<keyword evidence="5 12" id="KW-0489">Methyltransferase</keyword>
<dbReference type="PANTHER" id="PTHR12714">
    <property type="entry name" value="PROTEIN-S ISOPRENYLCYSTEINE O-METHYLTRANSFERASE"/>
    <property type="match status" value="1"/>
</dbReference>
<proteinExistence type="inferred from homology"/>
<comment type="caution">
    <text evidence="14">The sequence shown here is derived from an EMBL/GenBank/DDBJ whole genome shotgun (WGS) entry which is preliminary data.</text>
</comment>
<evidence type="ECO:0000256" key="4">
    <source>
        <dbReference type="ARBA" id="ARBA00009140"/>
    </source>
</evidence>
<dbReference type="EMBL" id="JXLN01007682">
    <property type="protein sequence ID" value="KPM04171.1"/>
    <property type="molecule type" value="Genomic_DNA"/>
</dbReference>
<dbReference type="InterPro" id="IPR008991">
    <property type="entry name" value="Translation_prot_SH3-like_sf"/>
</dbReference>
<keyword evidence="8 12" id="KW-0812">Transmembrane</keyword>
<dbReference type="Pfam" id="PF04140">
    <property type="entry name" value="ICMT"/>
    <property type="match status" value="1"/>
</dbReference>
<dbReference type="PANTHER" id="PTHR12714:SF9">
    <property type="entry name" value="PROTEIN-S-ISOPRENYLCYSTEINE O-METHYLTRANSFERASE"/>
    <property type="match status" value="1"/>
</dbReference>
<dbReference type="InterPro" id="IPR007269">
    <property type="entry name" value="ICMT_MeTrfase"/>
</dbReference>
<dbReference type="GO" id="GO:0006412">
    <property type="term" value="P:translation"/>
    <property type="evidence" value="ECO:0007669"/>
    <property type="project" value="InterPro"/>
</dbReference>
<keyword evidence="10 12" id="KW-0472">Membrane</keyword>
<dbReference type="GO" id="GO:0003735">
    <property type="term" value="F:structural constituent of ribosome"/>
    <property type="evidence" value="ECO:0007669"/>
    <property type="project" value="InterPro"/>
</dbReference>
<dbReference type="InterPro" id="IPR002784">
    <property type="entry name" value="Ribosomal_eL14_dom"/>
</dbReference>
<evidence type="ECO:0000256" key="1">
    <source>
        <dbReference type="ARBA" id="ARBA00001450"/>
    </source>
</evidence>
<evidence type="ECO:0000256" key="7">
    <source>
        <dbReference type="ARBA" id="ARBA00022691"/>
    </source>
</evidence>
<evidence type="ECO:0000313" key="14">
    <source>
        <dbReference type="EMBL" id="KPM04171.1"/>
    </source>
</evidence>
<name>A0A131ZZU5_SARSC</name>
<dbReference type="CDD" id="cd23702">
    <property type="entry name" value="eL14"/>
    <property type="match status" value="1"/>
</dbReference>
<evidence type="ECO:0000256" key="2">
    <source>
        <dbReference type="ARBA" id="ARBA00004141"/>
    </source>
</evidence>
<comment type="similarity">
    <text evidence="4 12">Belongs to the class VI-like SAM-binding methyltransferase superfamily. Isoprenylcysteine carboxyl methyltransferase family.</text>
</comment>
<gene>
    <name evidence="14" type="ORF">QR98_0026130</name>
</gene>
<feature type="transmembrane region" description="Helical" evidence="12">
    <location>
        <begin position="200"/>
        <end position="220"/>
    </location>
</feature>
<dbReference type="OrthoDB" id="1875589at2759"/>
<evidence type="ECO:0000256" key="8">
    <source>
        <dbReference type="ARBA" id="ARBA00022692"/>
    </source>
</evidence>
<dbReference type="InterPro" id="IPR025770">
    <property type="entry name" value="PPMT_MeTrfase"/>
</dbReference>
<comment type="function">
    <text evidence="11">Catalyzes the post-translational methylation of isoprenylated C-terminal cysteine residues.</text>
</comment>
<dbReference type="VEuPathDB" id="VectorBase:SSCA010405"/>
<dbReference type="PROSITE" id="PS51564">
    <property type="entry name" value="SAM_ICMT"/>
    <property type="match status" value="1"/>
</dbReference>
<reference evidence="14 15" key="1">
    <citation type="journal article" date="2015" name="Parasit. Vectors">
        <title>Draft genome of the scabies mite.</title>
        <authorList>
            <person name="Rider S.D.Jr."/>
            <person name="Morgan M.S."/>
            <person name="Arlian L.G."/>
        </authorList>
    </citation>
    <scope>NUCLEOTIDE SEQUENCE [LARGE SCALE GENOMIC DNA]</scope>
    <source>
        <strain evidence="14">Arlian Lab</strain>
    </source>
</reference>
<evidence type="ECO:0000259" key="13">
    <source>
        <dbReference type="Pfam" id="PF01929"/>
    </source>
</evidence>
<dbReference type="SUPFAM" id="SSF50104">
    <property type="entry name" value="Translation proteins SH3-like domain"/>
    <property type="match status" value="1"/>
</dbReference>
<protein>
    <recommendedName>
        <fullName evidence="12">Protein-S-isoprenylcysteine O-methyltransferase</fullName>
        <ecNumber evidence="12">2.1.1.100</ecNumber>
    </recommendedName>
</protein>
<dbReference type="GO" id="GO:0004671">
    <property type="term" value="F:protein C-terminal S-isoprenylcysteine carboxyl O-methyltransferase activity"/>
    <property type="evidence" value="ECO:0007669"/>
    <property type="project" value="UniProtKB-EC"/>
</dbReference>
<keyword evidence="9 12" id="KW-1133">Transmembrane helix</keyword>
<comment type="catalytic activity">
    <reaction evidence="1 12">
        <text>[protein]-C-terminal S-[(2E,6E)-farnesyl]-L-cysteine + S-adenosyl-L-methionine = [protein]-C-terminal S-[(2E,6E)-farnesyl]-L-cysteine methyl ester + S-adenosyl-L-homocysteine</text>
        <dbReference type="Rhea" id="RHEA:21672"/>
        <dbReference type="Rhea" id="RHEA-COMP:12125"/>
        <dbReference type="Rhea" id="RHEA-COMP:12126"/>
        <dbReference type="ChEBI" id="CHEBI:57856"/>
        <dbReference type="ChEBI" id="CHEBI:59789"/>
        <dbReference type="ChEBI" id="CHEBI:90510"/>
        <dbReference type="ChEBI" id="CHEBI:90511"/>
        <dbReference type="EC" id="2.1.1.100"/>
    </reaction>
</comment>
<dbReference type="GO" id="GO:0005789">
    <property type="term" value="C:endoplasmic reticulum membrane"/>
    <property type="evidence" value="ECO:0007669"/>
    <property type="project" value="UniProtKB-SubCell"/>
</dbReference>
<dbReference type="AlphaFoldDB" id="A0A131ZZU5"/>
<evidence type="ECO:0000256" key="5">
    <source>
        <dbReference type="ARBA" id="ARBA00022603"/>
    </source>
</evidence>
<feature type="transmembrane region" description="Helical" evidence="12">
    <location>
        <begin position="293"/>
        <end position="321"/>
    </location>
</feature>
<organism evidence="14 15">
    <name type="scientific">Sarcoptes scabiei</name>
    <name type="common">Itch mite</name>
    <name type="synonym">Acarus scabiei</name>
    <dbReference type="NCBI Taxonomy" id="52283"/>
    <lineage>
        <taxon>Eukaryota</taxon>
        <taxon>Metazoa</taxon>
        <taxon>Ecdysozoa</taxon>
        <taxon>Arthropoda</taxon>
        <taxon>Chelicerata</taxon>
        <taxon>Arachnida</taxon>
        <taxon>Acari</taxon>
        <taxon>Acariformes</taxon>
        <taxon>Sarcoptiformes</taxon>
        <taxon>Astigmata</taxon>
        <taxon>Psoroptidia</taxon>
        <taxon>Sarcoptoidea</taxon>
        <taxon>Sarcoptidae</taxon>
        <taxon>Sarcoptinae</taxon>
        <taxon>Sarcoptes</taxon>
    </lineage>
</organism>
<dbReference type="Proteomes" id="UP000616769">
    <property type="component" value="Unassembled WGS sequence"/>
</dbReference>
<dbReference type="Gene3D" id="1.20.120.1630">
    <property type="match status" value="1"/>
</dbReference>
<comment type="similarity">
    <text evidence="3">Belongs to the eukaryotic ribosomal protein eL14 family.</text>
</comment>
<keyword evidence="12" id="KW-0256">Endoplasmic reticulum</keyword>
<sequence length="360" mass="41302">MSFLFDFFPLALKAASKYLVEIGRVVLIDFGPDSGKLAVIVDVIDQNRALIDGTPSGVKRQAIQFKRIRLTKFKLPISFGTSSAIVQREWKKLQIDENFAKTKVAMHLRQRKMKSSMTDFDRFKLYKTRQRFNRIVMLQSSFLSLVLLFGLHLSIANSSDSIRSNLPLGLYLIILSLFHYGEFITIALSNLENLKTDSFLINHSVEYISAITFSIVEFILESWFLPRIKFIGYPSLNCLGFSICLLGDGVRKLAMITAGQNFNHHVQTDHKPSHHLVTDGIYSIVRHPSYAGWFYWCIGAQILLNNPIGFVLSTIIAWLFFNERIRFEEITLVKFFGRNYIDYKQKVHLSGIPWINGNSD</sequence>
<dbReference type="InterPro" id="IPR014722">
    <property type="entry name" value="Rib_uL2_dom2"/>
</dbReference>
<evidence type="ECO:0000256" key="11">
    <source>
        <dbReference type="ARBA" id="ARBA00023572"/>
    </source>
</evidence>
<dbReference type="GO" id="GO:0005840">
    <property type="term" value="C:ribosome"/>
    <property type="evidence" value="ECO:0007669"/>
    <property type="project" value="InterPro"/>
</dbReference>